<protein>
    <recommendedName>
        <fullName evidence="6">Cytochrome b5 heme-binding domain-containing protein</fullName>
    </recommendedName>
</protein>
<dbReference type="GO" id="GO:0016020">
    <property type="term" value="C:membrane"/>
    <property type="evidence" value="ECO:0007669"/>
    <property type="project" value="TreeGrafter"/>
</dbReference>
<dbReference type="InterPro" id="IPR036400">
    <property type="entry name" value="Cyt_B5-like_heme/steroid_sf"/>
</dbReference>
<keyword evidence="2" id="KW-0479">Metal-binding</keyword>
<organism evidence="7 8">
    <name type="scientific">Endocarpon pusillum (strain Z07020 / HMAS-L-300199)</name>
    <name type="common">Lichen-forming fungus</name>
    <dbReference type="NCBI Taxonomy" id="1263415"/>
    <lineage>
        <taxon>Eukaryota</taxon>
        <taxon>Fungi</taxon>
        <taxon>Dikarya</taxon>
        <taxon>Ascomycota</taxon>
        <taxon>Pezizomycotina</taxon>
        <taxon>Eurotiomycetes</taxon>
        <taxon>Chaetothyriomycetidae</taxon>
        <taxon>Verrucariales</taxon>
        <taxon>Verrucariaceae</taxon>
        <taxon>Endocarpon</taxon>
    </lineage>
</organism>
<dbReference type="SUPFAM" id="SSF55856">
    <property type="entry name" value="Cytochrome b5-like heme/steroid binding domain"/>
    <property type="match status" value="1"/>
</dbReference>
<evidence type="ECO:0000313" key="7">
    <source>
        <dbReference type="EMBL" id="ERF70803.1"/>
    </source>
</evidence>
<dbReference type="InterPro" id="IPR001199">
    <property type="entry name" value="Cyt_B5-like_heme/steroid-bd"/>
</dbReference>
<dbReference type="HOGENOM" id="CLU_1481983_0_0_1"/>
<comment type="similarity">
    <text evidence="4">Belongs to the cytochrome b5 family.</text>
</comment>
<keyword evidence="3" id="KW-0408">Iron</keyword>
<dbReference type="OrthoDB" id="260519at2759"/>
<accession>U1GFC7</accession>
<dbReference type="RefSeq" id="XP_007803550.1">
    <property type="nucleotide sequence ID" value="XM_007805359.1"/>
</dbReference>
<dbReference type="EMBL" id="KE721281">
    <property type="protein sequence ID" value="ERF70803.1"/>
    <property type="molecule type" value="Genomic_DNA"/>
</dbReference>
<dbReference type="PANTHER" id="PTHR19359">
    <property type="entry name" value="CYTOCHROME B5"/>
    <property type="match status" value="1"/>
</dbReference>
<reference evidence="8" key="1">
    <citation type="journal article" date="2014" name="BMC Genomics">
        <title>Genome characteristics reveal the impact of lichenization on lichen-forming fungus Endocarpon pusillum Hedwig (Verrucariales, Ascomycota).</title>
        <authorList>
            <person name="Wang Y.-Y."/>
            <person name="Liu B."/>
            <person name="Zhang X.-Y."/>
            <person name="Zhou Q.-M."/>
            <person name="Zhang T."/>
            <person name="Li H."/>
            <person name="Yu Y.-F."/>
            <person name="Zhang X.-L."/>
            <person name="Hao X.-Y."/>
            <person name="Wang M."/>
            <person name="Wang L."/>
            <person name="Wei J.-C."/>
        </authorList>
    </citation>
    <scope>NUCLEOTIDE SEQUENCE [LARGE SCALE GENOMIC DNA]</scope>
    <source>
        <strain evidence="8">Z07020 / HMAS-L-300199</strain>
    </source>
</reference>
<dbReference type="Gene3D" id="3.10.120.10">
    <property type="entry name" value="Cytochrome b5-like heme/steroid binding domain"/>
    <property type="match status" value="1"/>
</dbReference>
<gene>
    <name evidence="7" type="ORF">EPUS_08990</name>
</gene>
<dbReference type="SMART" id="SM01117">
    <property type="entry name" value="Cyt-b5"/>
    <property type="match status" value="1"/>
</dbReference>
<feature type="compositionally biased region" description="Basic and acidic residues" evidence="5">
    <location>
        <begin position="15"/>
        <end position="25"/>
    </location>
</feature>
<dbReference type="PROSITE" id="PS50255">
    <property type="entry name" value="CYTOCHROME_B5_2"/>
    <property type="match status" value="1"/>
</dbReference>
<evidence type="ECO:0000256" key="3">
    <source>
        <dbReference type="ARBA" id="ARBA00023004"/>
    </source>
</evidence>
<dbReference type="Pfam" id="PF00173">
    <property type="entry name" value="Cyt-b5"/>
    <property type="match status" value="1"/>
</dbReference>
<dbReference type="AlphaFoldDB" id="U1GFC7"/>
<dbReference type="PRINTS" id="PR00363">
    <property type="entry name" value="CYTOCHROMEB5"/>
</dbReference>
<feature type="region of interest" description="Disordered" evidence="5">
    <location>
        <begin position="1"/>
        <end position="25"/>
    </location>
</feature>
<dbReference type="GO" id="GO:0020037">
    <property type="term" value="F:heme binding"/>
    <property type="evidence" value="ECO:0007669"/>
    <property type="project" value="TreeGrafter"/>
</dbReference>
<dbReference type="eggNOG" id="KOG0537">
    <property type="taxonomic scope" value="Eukaryota"/>
</dbReference>
<evidence type="ECO:0000313" key="8">
    <source>
        <dbReference type="Proteomes" id="UP000019373"/>
    </source>
</evidence>
<evidence type="ECO:0000259" key="6">
    <source>
        <dbReference type="PROSITE" id="PS50255"/>
    </source>
</evidence>
<keyword evidence="8" id="KW-1185">Reference proteome</keyword>
<dbReference type="Proteomes" id="UP000019373">
    <property type="component" value="Unassembled WGS sequence"/>
</dbReference>
<feature type="domain" description="Cytochrome b5 heme-binding" evidence="6">
    <location>
        <begin position="29"/>
        <end position="105"/>
    </location>
</feature>
<dbReference type="InterPro" id="IPR050668">
    <property type="entry name" value="Cytochrome_b5"/>
</dbReference>
<dbReference type="GeneID" id="19243829"/>
<name>U1GFC7_ENDPU</name>
<evidence type="ECO:0000256" key="1">
    <source>
        <dbReference type="ARBA" id="ARBA00022617"/>
    </source>
</evidence>
<keyword evidence="1" id="KW-0349">Heme</keyword>
<evidence type="ECO:0000256" key="4">
    <source>
        <dbReference type="ARBA" id="ARBA00038168"/>
    </source>
</evidence>
<sequence>MMKWNMASWHPSSPDNKELKAGRRNEVQVKSYSKQEVAKHSSKQDLRISVHGKVYNVTEYAKDHPGGWEALIEVASQDATSAFEDVGHSEDARGIMHAYLVGAFRGALPEAPEALNPSLSGVAQVVRGAPTTESKSGSSSLLNPRTEPAVFAVATAGLVYFVNIVHGRPPTSAGGPPAPGAR</sequence>
<dbReference type="GO" id="GO:0046872">
    <property type="term" value="F:metal ion binding"/>
    <property type="evidence" value="ECO:0007669"/>
    <property type="project" value="UniProtKB-KW"/>
</dbReference>
<proteinExistence type="inferred from homology"/>
<evidence type="ECO:0000256" key="2">
    <source>
        <dbReference type="ARBA" id="ARBA00022723"/>
    </source>
</evidence>
<evidence type="ECO:0000256" key="5">
    <source>
        <dbReference type="SAM" id="MobiDB-lite"/>
    </source>
</evidence>